<protein>
    <submittedName>
        <fullName evidence="1">Uncharacterized protein</fullName>
    </submittedName>
</protein>
<name>A0A2R4NXI7_9BACT</name>
<gene>
    <name evidence="1" type="ORF">CCS77_0061</name>
</gene>
<dbReference type="EMBL" id="CP021642">
    <property type="protein sequence ID" value="AVX43122.1"/>
    <property type="molecule type" value="Genomic_DNA"/>
</dbReference>
<sequence>MACEFVNLSVCVGVLNQILSNCRINLVRNLIICSLNLAKFKLSCPNLIILLSLIKALC</sequence>
<evidence type="ECO:0000313" key="1">
    <source>
        <dbReference type="EMBL" id="AVX43122.1"/>
    </source>
</evidence>
<dbReference type="Proteomes" id="UP000241854">
    <property type="component" value="Chromosome"/>
</dbReference>
<dbReference type="AlphaFoldDB" id="A0A2R4NXI7"/>
<evidence type="ECO:0000313" key="2">
    <source>
        <dbReference type="Proteomes" id="UP000241854"/>
    </source>
</evidence>
<organism evidence="1 2">
    <name type="scientific">Campylobacter concisus</name>
    <dbReference type="NCBI Taxonomy" id="199"/>
    <lineage>
        <taxon>Bacteria</taxon>
        <taxon>Pseudomonadati</taxon>
        <taxon>Campylobacterota</taxon>
        <taxon>Epsilonproteobacteria</taxon>
        <taxon>Campylobacterales</taxon>
        <taxon>Campylobacteraceae</taxon>
        <taxon>Campylobacter</taxon>
    </lineage>
</organism>
<reference evidence="1 2" key="1">
    <citation type="journal article" date="2018" name="Emerg. Microbes Infect.">
        <title>Genomic analysis of oral Campylobacter concisus strains identified a potential bacterial molecular marker associated with active Crohn's disease.</title>
        <authorList>
            <person name="Liu F."/>
            <person name="Ma R."/>
            <person name="Tay C.Y.A."/>
            <person name="Octavia S."/>
            <person name="Lan R."/>
            <person name="Chung H.K.L."/>
            <person name="Riordan S.M."/>
            <person name="Grimm M.C."/>
            <person name="Leong R.W."/>
            <person name="Tanaka M.M."/>
            <person name="Connor S."/>
            <person name="Zhang L."/>
        </authorList>
    </citation>
    <scope>NUCLEOTIDE SEQUENCE [LARGE SCALE GENOMIC DNA]</scope>
    <source>
        <strain evidence="1 2">P2CDO4</strain>
    </source>
</reference>
<accession>A0A2R4NXI7</accession>
<proteinExistence type="predicted"/>